<keyword evidence="13" id="KW-0902">Two-component regulatory system</keyword>
<dbReference type="InterPro" id="IPR004358">
    <property type="entry name" value="Sig_transdc_His_kin-like_C"/>
</dbReference>
<evidence type="ECO:0000256" key="7">
    <source>
        <dbReference type="ARBA" id="ARBA00022679"/>
    </source>
</evidence>
<protein>
    <recommendedName>
        <fullName evidence="3">histidine kinase</fullName>
        <ecNumber evidence="3">2.7.13.3</ecNumber>
    </recommendedName>
</protein>
<keyword evidence="4" id="KW-1003">Cell membrane</keyword>
<keyword evidence="11" id="KW-0067">ATP-binding</keyword>
<evidence type="ECO:0000256" key="5">
    <source>
        <dbReference type="ARBA" id="ARBA00022519"/>
    </source>
</evidence>
<dbReference type="SMART" id="SM00388">
    <property type="entry name" value="HisKA"/>
    <property type="match status" value="1"/>
</dbReference>
<dbReference type="InterPro" id="IPR003660">
    <property type="entry name" value="HAMP_dom"/>
</dbReference>
<evidence type="ECO:0000256" key="1">
    <source>
        <dbReference type="ARBA" id="ARBA00000085"/>
    </source>
</evidence>
<dbReference type="Proteomes" id="UP001144323">
    <property type="component" value="Unassembled WGS sequence"/>
</dbReference>
<comment type="subcellular location">
    <subcellularLocation>
        <location evidence="2">Cell inner membrane</location>
        <topology evidence="2">Multi-pass membrane protein</topology>
    </subcellularLocation>
</comment>
<keyword evidence="19" id="KW-1185">Reference proteome</keyword>
<evidence type="ECO:0000313" key="18">
    <source>
        <dbReference type="EMBL" id="GLI91946.1"/>
    </source>
</evidence>
<dbReference type="GO" id="GO:0000155">
    <property type="term" value="F:phosphorelay sensor kinase activity"/>
    <property type="evidence" value="ECO:0007669"/>
    <property type="project" value="InterPro"/>
</dbReference>
<evidence type="ECO:0000256" key="4">
    <source>
        <dbReference type="ARBA" id="ARBA00022475"/>
    </source>
</evidence>
<organism evidence="18 19">
    <name type="scientific">Methylocystis echinoides</name>
    <dbReference type="NCBI Taxonomy" id="29468"/>
    <lineage>
        <taxon>Bacteria</taxon>
        <taxon>Pseudomonadati</taxon>
        <taxon>Pseudomonadota</taxon>
        <taxon>Alphaproteobacteria</taxon>
        <taxon>Hyphomicrobiales</taxon>
        <taxon>Methylocystaceae</taxon>
        <taxon>Methylocystis</taxon>
    </lineage>
</organism>
<dbReference type="CDD" id="cd00075">
    <property type="entry name" value="HATPase"/>
    <property type="match status" value="1"/>
</dbReference>
<dbReference type="InterPro" id="IPR036097">
    <property type="entry name" value="HisK_dim/P_sf"/>
</dbReference>
<dbReference type="InterPro" id="IPR003661">
    <property type="entry name" value="HisK_dim/P_dom"/>
</dbReference>
<evidence type="ECO:0000256" key="13">
    <source>
        <dbReference type="ARBA" id="ARBA00023012"/>
    </source>
</evidence>
<feature type="transmembrane region" description="Helical" evidence="15">
    <location>
        <begin position="177"/>
        <end position="200"/>
    </location>
</feature>
<keyword evidence="7" id="KW-0808">Transferase</keyword>
<keyword evidence="5" id="KW-0997">Cell inner membrane</keyword>
<gene>
    <name evidence="18" type="ORF">LMG27198_09380</name>
</gene>
<evidence type="ECO:0000256" key="12">
    <source>
        <dbReference type="ARBA" id="ARBA00022989"/>
    </source>
</evidence>
<accession>A0A9W6GRY9</accession>
<dbReference type="PANTHER" id="PTHR44936">
    <property type="entry name" value="SENSOR PROTEIN CREC"/>
    <property type="match status" value="1"/>
</dbReference>
<evidence type="ECO:0000256" key="10">
    <source>
        <dbReference type="ARBA" id="ARBA00022777"/>
    </source>
</evidence>
<dbReference type="GO" id="GO:0005886">
    <property type="term" value="C:plasma membrane"/>
    <property type="evidence" value="ECO:0007669"/>
    <property type="project" value="UniProtKB-SubCell"/>
</dbReference>
<dbReference type="PROSITE" id="PS50109">
    <property type="entry name" value="HIS_KIN"/>
    <property type="match status" value="1"/>
</dbReference>
<keyword evidence="14 15" id="KW-0472">Membrane</keyword>
<dbReference type="InterPro" id="IPR005467">
    <property type="entry name" value="His_kinase_dom"/>
</dbReference>
<feature type="transmembrane region" description="Helical" evidence="15">
    <location>
        <begin position="21"/>
        <end position="41"/>
    </location>
</feature>
<sequence>MTSGRLLRRLQPGRLAGQITFLILASIVCFQTVVLIAFHVLDVEGRRHIVDQSDFIASIILAVDAAPIEARGALLEEYARAAPFANLHLLNGRPVAVEVDDREFVNEIRMVQSDLWAGADVLAAAPPTDRAPGAMAIGLRKGGYALVSISQHRKPPRSVWRWLWQPEPGTPFLLTPWALSAILFFLSTSVLVLWASNAIVEPLIRLARHAEQFPGDVGDAGDKALPEQGPLEVMELTRAITRMQRRIRSMIAARTHVLAAVSHDLKTIITRLSLRSEFIGDDELRHKMLRDIDLMDAMLHKNLQYLRSESDTSDYSQVDLDSVLQTVVDQFAETGKRVRYRGGGRQMIFGSLTDMQRVFSNLVENGVNHADKVEIIIEETPARQLQIDVADDGPGIPDAQKEAVFEPFVRGEISRTIGNHSGFGLGLSIVRSLVERHGGTVTLLDRAPHGLIVRVMLPRAGDSRD</sequence>
<dbReference type="Gene3D" id="3.30.565.10">
    <property type="entry name" value="Histidine kinase-like ATPase, C-terminal domain"/>
    <property type="match status" value="1"/>
</dbReference>
<comment type="catalytic activity">
    <reaction evidence="1">
        <text>ATP + protein L-histidine = ADP + protein N-phospho-L-histidine.</text>
        <dbReference type="EC" id="2.7.13.3"/>
    </reaction>
</comment>
<evidence type="ECO:0000256" key="8">
    <source>
        <dbReference type="ARBA" id="ARBA00022692"/>
    </source>
</evidence>
<keyword evidence="10 18" id="KW-0418">Kinase</keyword>
<proteinExistence type="predicted"/>
<dbReference type="SUPFAM" id="SSF55874">
    <property type="entry name" value="ATPase domain of HSP90 chaperone/DNA topoisomerase II/histidine kinase"/>
    <property type="match status" value="1"/>
</dbReference>
<feature type="domain" description="HAMP" evidence="17">
    <location>
        <begin position="197"/>
        <end position="252"/>
    </location>
</feature>
<keyword evidence="12 15" id="KW-1133">Transmembrane helix</keyword>
<evidence type="ECO:0000259" key="17">
    <source>
        <dbReference type="PROSITE" id="PS50885"/>
    </source>
</evidence>
<evidence type="ECO:0000256" key="14">
    <source>
        <dbReference type="ARBA" id="ARBA00023136"/>
    </source>
</evidence>
<evidence type="ECO:0000256" key="6">
    <source>
        <dbReference type="ARBA" id="ARBA00022553"/>
    </source>
</evidence>
<evidence type="ECO:0000256" key="3">
    <source>
        <dbReference type="ARBA" id="ARBA00012438"/>
    </source>
</evidence>
<evidence type="ECO:0000256" key="11">
    <source>
        <dbReference type="ARBA" id="ARBA00022840"/>
    </source>
</evidence>
<keyword evidence="9" id="KW-0547">Nucleotide-binding</keyword>
<dbReference type="Pfam" id="PF02518">
    <property type="entry name" value="HATPase_c"/>
    <property type="match status" value="1"/>
</dbReference>
<dbReference type="InterPro" id="IPR036890">
    <property type="entry name" value="HATPase_C_sf"/>
</dbReference>
<dbReference type="GO" id="GO:0005524">
    <property type="term" value="F:ATP binding"/>
    <property type="evidence" value="ECO:0007669"/>
    <property type="project" value="UniProtKB-KW"/>
</dbReference>
<evidence type="ECO:0000259" key="16">
    <source>
        <dbReference type="PROSITE" id="PS50109"/>
    </source>
</evidence>
<dbReference type="PROSITE" id="PS50885">
    <property type="entry name" value="HAMP"/>
    <property type="match status" value="1"/>
</dbReference>
<feature type="domain" description="Histidine kinase" evidence="16">
    <location>
        <begin position="260"/>
        <end position="461"/>
    </location>
</feature>
<dbReference type="EC" id="2.7.13.3" evidence="3"/>
<evidence type="ECO:0000256" key="2">
    <source>
        <dbReference type="ARBA" id="ARBA00004429"/>
    </source>
</evidence>
<evidence type="ECO:0000256" key="15">
    <source>
        <dbReference type="SAM" id="Phobius"/>
    </source>
</evidence>
<dbReference type="EMBL" id="BSEC01000001">
    <property type="protein sequence ID" value="GLI91946.1"/>
    <property type="molecule type" value="Genomic_DNA"/>
</dbReference>
<dbReference type="SMART" id="SM00387">
    <property type="entry name" value="HATPase_c"/>
    <property type="match status" value="1"/>
</dbReference>
<dbReference type="AlphaFoldDB" id="A0A9W6GRY9"/>
<dbReference type="RefSeq" id="WP_281800856.1">
    <property type="nucleotide sequence ID" value="NZ_BSEC01000001.1"/>
</dbReference>
<dbReference type="PRINTS" id="PR00344">
    <property type="entry name" value="BCTRLSENSOR"/>
</dbReference>
<dbReference type="InterPro" id="IPR050980">
    <property type="entry name" value="2C_sensor_his_kinase"/>
</dbReference>
<evidence type="ECO:0000313" key="19">
    <source>
        <dbReference type="Proteomes" id="UP001144323"/>
    </source>
</evidence>
<keyword evidence="6" id="KW-0597">Phosphoprotein</keyword>
<keyword evidence="8 15" id="KW-0812">Transmembrane</keyword>
<reference evidence="18" key="1">
    <citation type="journal article" date="2023" name="Int. J. Syst. Evol. Microbiol.">
        <title>Methylocystis iwaonis sp. nov., a type II methane-oxidizing bacterium from surface soil of a rice paddy field in Japan, and emended description of the genus Methylocystis (ex Whittenbury et al. 1970) Bowman et al. 1993.</title>
        <authorList>
            <person name="Kaise H."/>
            <person name="Sawadogo J.B."/>
            <person name="Alam M.S."/>
            <person name="Ueno C."/>
            <person name="Dianou D."/>
            <person name="Shinjo R."/>
            <person name="Asakawa S."/>
        </authorList>
    </citation>
    <scope>NUCLEOTIDE SEQUENCE</scope>
    <source>
        <strain evidence="18">LMG27198</strain>
    </source>
</reference>
<evidence type="ECO:0000256" key="9">
    <source>
        <dbReference type="ARBA" id="ARBA00022741"/>
    </source>
</evidence>
<dbReference type="SUPFAM" id="SSF47384">
    <property type="entry name" value="Homodimeric domain of signal transducing histidine kinase"/>
    <property type="match status" value="1"/>
</dbReference>
<dbReference type="PANTHER" id="PTHR44936:SF5">
    <property type="entry name" value="SENSOR HISTIDINE KINASE ENVZ"/>
    <property type="match status" value="1"/>
</dbReference>
<name>A0A9W6GRY9_9HYPH</name>
<comment type="caution">
    <text evidence="18">The sequence shown here is derived from an EMBL/GenBank/DDBJ whole genome shotgun (WGS) entry which is preliminary data.</text>
</comment>
<dbReference type="InterPro" id="IPR003594">
    <property type="entry name" value="HATPase_dom"/>
</dbReference>
<dbReference type="Gene3D" id="1.10.287.130">
    <property type="match status" value="1"/>
</dbReference>